<feature type="region of interest" description="Disordered" evidence="2">
    <location>
        <begin position="1"/>
        <end position="36"/>
    </location>
</feature>
<dbReference type="PANTHER" id="PTHR46501">
    <property type="entry name" value="MYOMEGALIN"/>
    <property type="match status" value="1"/>
</dbReference>
<accession>L8HR60</accession>
<organism evidence="4 5">
    <name type="scientific">Bos mutus</name>
    <name type="common">wild yak</name>
    <dbReference type="NCBI Taxonomy" id="72004"/>
    <lineage>
        <taxon>Eukaryota</taxon>
        <taxon>Metazoa</taxon>
        <taxon>Chordata</taxon>
        <taxon>Craniata</taxon>
        <taxon>Vertebrata</taxon>
        <taxon>Euteleostomi</taxon>
        <taxon>Mammalia</taxon>
        <taxon>Eutheria</taxon>
        <taxon>Laurasiatheria</taxon>
        <taxon>Artiodactyla</taxon>
        <taxon>Ruminantia</taxon>
        <taxon>Pecora</taxon>
        <taxon>Bovidae</taxon>
        <taxon>Bovinae</taxon>
        <taxon>Bos</taxon>
    </lineage>
</organism>
<dbReference type="Proteomes" id="UP000011080">
    <property type="component" value="Unassembled WGS sequence"/>
</dbReference>
<feature type="coiled-coil region" evidence="1">
    <location>
        <begin position="289"/>
        <end position="319"/>
    </location>
</feature>
<dbReference type="PANTHER" id="PTHR46501:SF2">
    <property type="entry name" value="MYOMEGALIN"/>
    <property type="match status" value="1"/>
</dbReference>
<keyword evidence="1" id="KW-0175">Coiled coil</keyword>
<dbReference type="AlphaFoldDB" id="L8HR60"/>
<evidence type="ECO:0000313" key="4">
    <source>
        <dbReference type="EMBL" id="ELR45784.1"/>
    </source>
</evidence>
<dbReference type="InterPro" id="IPR052593">
    <property type="entry name" value="MT-associated_AKAP9-binding"/>
</dbReference>
<proteinExistence type="predicted"/>
<dbReference type="InterPro" id="IPR010630">
    <property type="entry name" value="Olduvai_dom"/>
</dbReference>
<dbReference type="STRING" id="72004.ENSBMUP00000001918"/>
<gene>
    <name evidence="4" type="ORF">M91_16889</name>
</gene>
<reference evidence="4 5" key="1">
    <citation type="journal article" date="2012" name="Nat. Genet.">
        <title>The yak genome and adaptation to life at high altitude.</title>
        <authorList>
            <person name="Qiu Q."/>
            <person name="Zhang G."/>
            <person name="Ma T."/>
            <person name="Qian W."/>
            <person name="Wang J."/>
            <person name="Ye Z."/>
            <person name="Cao C."/>
            <person name="Hu Q."/>
            <person name="Kim J."/>
            <person name="Larkin D.M."/>
            <person name="Auvil L."/>
            <person name="Capitanu B."/>
            <person name="Ma J."/>
            <person name="Lewin H.A."/>
            <person name="Qian X."/>
            <person name="Lang Y."/>
            <person name="Zhou R."/>
            <person name="Wang L."/>
            <person name="Wang K."/>
            <person name="Xia J."/>
            <person name="Liao S."/>
            <person name="Pan S."/>
            <person name="Lu X."/>
            <person name="Hou H."/>
            <person name="Wang Y."/>
            <person name="Zang X."/>
            <person name="Yin Y."/>
            <person name="Ma H."/>
            <person name="Zhang J."/>
            <person name="Wang Z."/>
            <person name="Zhang Y."/>
            <person name="Zhang D."/>
            <person name="Yonezawa T."/>
            <person name="Hasegawa M."/>
            <person name="Zhong Y."/>
            <person name="Liu W."/>
            <person name="Zhang Y."/>
            <person name="Huang Z."/>
            <person name="Zhang S."/>
            <person name="Long R."/>
            <person name="Yang H."/>
            <person name="Wang J."/>
            <person name="Lenstra J.A."/>
            <person name="Cooper D.N."/>
            <person name="Wu Y."/>
            <person name="Wang J."/>
            <person name="Shi P."/>
            <person name="Wang J."/>
            <person name="Liu J."/>
        </authorList>
    </citation>
    <scope>NUCLEOTIDE SEQUENCE [LARGE SCALE GENOMIC DNA]</scope>
    <source>
        <strain evidence="5">yakQH1</strain>
    </source>
</reference>
<sequence length="361" mass="40244">MLQLKPGMHQPLEKKGPSERRVKEQKTQPEKARFSSMSYSEKYSLIQDQARELTHLREKIRIGRAVSSLLIQHVQNAVKTFEELLSKRLASRFNTGGFRKVCQTCSLNTQPSVSRKNSEKPVLEHQAAMYDCISKKNQREQVLKRLSILREKQKMGKKTEVLQTQQDAQPQTWPQTCSSIHAQSTAHHSPSSTYLLLDEQKVRPAVDMANVSPATPADSASLPSNHSEAVSAQPFYPLGGTTEQNETPDPGHHGSNHPWEEMKPQKMNASGNLSSSSSLDRPNSKPSGADLLEKNLIEIQNLRQRLEESVFINDRLRERLEYVLSDAGQGKGAAQSASDVSLTTPHSYTESHSSGSGKDIL</sequence>
<protein>
    <recommendedName>
        <fullName evidence="3">Olduvai domain-containing protein</fullName>
    </recommendedName>
</protein>
<dbReference type="GO" id="GO:0060090">
    <property type="term" value="F:molecular adaptor activity"/>
    <property type="evidence" value="ECO:0007669"/>
    <property type="project" value="TreeGrafter"/>
</dbReference>
<dbReference type="SMART" id="SM01148">
    <property type="entry name" value="DUF1220"/>
    <property type="match status" value="1"/>
</dbReference>
<feature type="compositionally biased region" description="Basic and acidic residues" evidence="2">
    <location>
        <begin position="11"/>
        <end position="33"/>
    </location>
</feature>
<evidence type="ECO:0000256" key="2">
    <source>
        <dbReference type="SAM" id="MobiDB-lite"/>
    </source>
</evidence>
<dbReference type="GO" id="GO:1903358">
    <property type="term" value="P:regulation of Golgi organization"/>
    <property type="evidence" value="ECO:0007669"/>
    <property type="project" value="TreeGrafter"/>
</dbReference>
<evidence type="ECO:0000256" key="1">
    <source>
        <dbReference type="SAM" id="Coils"/>
    </source>
</evidence>
<feature type="compositionally biased region" description="Polar residues" evidence="2">
    <location>
        <begin position="221"/>
        <end position="230"/>
    </location>
</feature>
<dbReference type="EMBL" id="JH883899">
    <property type="protein sequence ID" value="ELR45784.1"/>
    <property type="molecule type" value="Genomic_DNA"/>
</dbReference>
<feature type="region of interest" description="Disordered" evidence="2">
    <location>
        <begin position="326"/>
        <end position="361"/>
    </location>
</feature>
<evidence type="ECO:0000313" key="5">
    <source>
        <dbReference type="Proteomes" id="UP000011080"/>
    </source>
</evidence>
<feature type="compositionally biased region" description="Polar residues" evidence="2">
    <location>
        <begin position="161"/>
        <end position="193"/>
    </location>
</feature>
<dbReference type="GO" id="GO:0005794">
    <property type="term" value="C:Golgi apparatus"/>
    <property type="evidence" value="ECO:0007669"/>
    <property type="project" value="TreeGrafter"/>
</dbReference>
<evidence type="ECO:0000259" key="3">
    <source>
        <dbReference type="SMART" id="SM01148"/>
    </source>
</evidence>
<feature type="compositionally biased region" description="Polar residues" evidence="2">
    <location>
        <begin position="340"/>
        <end position="361"/>
    </location>
</feature>
<feature type="domain" description="Olduvai" evidence="3">
    <location>
        <begin position="136"/>
        <end position="209"/>
    </location>
</feature>
<name>L8HR60_9CETA</name>
<dbReference type="GO" id="GO:0090063">
    <property type="term" value="P:positive regulation of microtubule nucleation"/>
    <property type="evidence" value="ECO:0007669"/>
    <property type="project" value="TreeGrafter"/>
</dbReference>
<feature type="region of interest" description="Disordered" evidence="2">
    <location>
        <begin position="155"/>
        <end position="193"/>
    </location>
</feature>
<feature type="compositionally biased region" description="Low complexity" evidence="2">
    <location>
        <begin position="270"/>
        <end position="287"/>
    </location>
</feature>
<feature type="region of interest" description="Disordered" evidence="2">
    <location>
        <begin position="211"/>
        <end position="287"/>
    </location>
</feature>
<dbReference type="GO" id="GO:0005813">
    <property type="term" value="C:centrosome"/>
    <property type="evidence" value="ECO:0007669"/>
    <property type="project" value="TreeGrafter"/>
</dbReference>
<dbReference type="GO" id="GO:0007098">
    <property type="term" value="P:centrosome cycle"/>
    <property type="evidence" value="ECO:0007669"/>
    <property type="project" value="TreeGrafter"/>
</dbReference>
<feature type="compositionally biased region" description="Low complexity" evidence="2">
    <location>
        <begin position="326"/>
        <end position="339"/>
    </location>
</feature>